<dbReference type="eggNOG" id="COG0457">
    <property type="taxonomic scope" value="Bacteria"/>
</dbReference>
<accession>A0A081P722</accession>
<protein>
    <submittedName>
        <fullName evidence="3">Serine/threonine protein phosphatase</fullName>
    </submittedName>
</protein>
<organism evidence="3 4">
    <name type="scientific">Paenibacillus tyrfis</name>
    <dbReference type="NCBI Taxonomy" id="1501230"/>
    <lineage>
        <taxon>Bacteria</taxon>
        <taxon>Bacillati</taxon>
        <taxon>Bacillota</taxon>
        <taxon>Bacilli</taxon>
        <taxon>Bacillales</taxon>
        <taxon>Paenibacillaceae</taxon>
        <taxon>Paenibacillus</taxon>
    </lineage>
</organism>
<dbReference type="eggNOG" id="COG0631">
    <property type="taxonomic scope" value="Bacteria"/>
</dbReference>
<keyword evidence="2" id="KW-1133">Transmembrane helix</keyword>
<keyword evidence="4" id="KW-1185">Reference proteome</keyword>
<dbReference type="AlphaFoldDB" id="A0A081P722"/>
<evidence type="ECO:0000313" key="3">
    <source>
        <dbReference type="EMBL" id="KEQ26495.1"/>
    </source>
</evidence>
<sequence>MRKENSDFKTSFLSEAGTFIRNKDYFAFTEQDGKACYVIARGLDSDTEKESAELAVKSVLGSFLDRPTLSRRKLKRYLWEAHELLQIESRRVRRKVSLTLVATDYTRMVWAVAGNTRLYQFRNGRLHTKSKDQSLSRSMAEAGELSEDRLDKHEERHNLLWYMGKPGAFEPFVSKKTLLSEGDVLLLCTPGVWENVDGAEMLDSLEEVKEPAELVDTLEDVLLSRQNKQVPNYTAAAVYVNKVFKEDPKKKWKIIKRIALVLIPLLLLGGGAYYYTYKTAKAKVEAAAAIFEREKSGDEAVQEKDYPGAVKEYSEARNAAIKVSDVVHMRLIGKKQKTAQLIMDGDGSFKDGNYVKALDSYEKAQKEAKQQSVYDEKDIESKIAKARTYQQITELMKQGDQKLQAQDYEGAKETYAKAKKEAQQADFASGEKELSSKLEAADAKIAGVFKEKKQLDADKLEKKGDQSYTAQAYEQAVTSYAMAQEIYQEINMLEKVLGVERKITKAQEKLNPPPQPPQPAGADGAAGGGGRAPAAQGAGEAGAANQGAAGQGGAKAAASGGQAEKTEGGGK</sequence>
<evidence type="ECO:0000256" key="1">
    <source>
        <dbReference type="SAM" id="MobiDB-lite"/>
    </source>
</evidence>
<gene>
    <name evidence="3" type="ORF">ET33_32105</name>
</gene>
<dbReference type="RefSeq" id="WP_036679123.1">
    <property type="nucleotide sequence ID" value="NZ_JNVM01000006.1"/>
</dbReference>
<keyword evidence="2" id="KW-0472">Membrane</keyword>
<feature type="compositionally biased region" description="Low complexity" evidence="1">
    <location>
        <begin position="532"/>
        <end position="563"/>
    </location>
</feature>
<dbReference type="EMBL" id="JNVM01000006">
    <property type="protein sequence ID" value="KEQ26495.1"/>
    <property type="molecule type" value="Genomic_DNA"/>
</dbReference>
<evidence type="ECO:0000313" key="4">
    <source>
        <dbReference type="Proteomes" id="UP000028123"/>
    </source>
</evidence>
<comment type="caution">
    <text evidence="3">The sequence shown here is derived from an EMBL/GenBank/DDBJ whole genome shotgun (WGS) entry which is preliminary data.</text>
</comment>
<dbReference type="Proteomes" id="UP000028123">
    <property type="component" value="Unassembled WGS sequence"/>
</dbReference>
<keyword evidence="2" id="KW-0812">Transmembrane</keyword>
<feature type="region of interest" description="Disordered" evidence="1">
    <location>
        <begin position="508"/>
        <end position="571"/>
    </location>
</feature>
<proteinExistence type="predicted"/>
<reference evidence="3 4" key="1">
    <citation type="submission" date="2014-06" db="EMBL/GenBank/DDBJ databases">
        <title>Draft genome sequence of Paenibacillus sp. MSt1.</title>
        <authorList>
            <person name="Aw Y.K."/>
            <person name="Ong K.S."/>
            <person name="Gan H.M."/>
            <person name="Lee S.M."/>
        </authorList>
    </citation>
    <scope>NUCLEOTIDE SEQUENCE [LARGE SCALE GENOMIC DNA]</scope>
    <source>
        <strain evidence="3 4">MSt1</strain>
    </source>
</reference>
<dbReference type="InterPro" id="IPR036457">
    <property type="entry name" value="PPM-type-like_dom_sf"/>
</dbReference>
<dbReference type="SUPFAM" id="SSF81606">
    <property type="entry name" value="PP2C-like"/>
    <property type="match status" value="1"/>
</dbReference>
<dbReference type="Gene3D" id="3.60.40.10">
    <property type="entry name" value="PPM-type phosphatase domain"/>
    <property type="match status" value="1"/>
</dbReference>
<name>A0A081P722_9BACL</name>
<dbReference type="OrthoDB" id="9801841at2"/>
<feature type="transmembrane region" description="Helical" evidence="2">
    <location>
        <begin position="258"/>
        <end position="275"/>
    </location>
</feature>
<evidence type="ECO:0000256" key="2">
    <source>
        <dbReference type="SAM" id="Phobius"/>
    </source>
</evidence>